<protein>
    <submittedName>
        <fullName evidence="5">Monosaccharide ABC transporter substrate-binding protein (CUT2 family)</fullName>
    </submittedName>
</protein>
<evidence type="ECO:0000313" key="6">
    <source>
        <dbReference type="Proteomes" id="UP000295188"/>
    </source>
</evidence>
<dbReference type="EMBL" id="SMAA01000011">
    <property type="protein sequence ID" value="TCS78180.1"/>
    <property type="molecule type" value="Genomic_DNA"/>
</dbReference>
<dbReference type="Pfam" id="PF13407">
    <property type="entry name" value="Peripla_BP_4"/>
    <property type="match status" value="1"/>
</dbReference>
<dbReference type="PANTHER" id="PTHR46847:SF2">
    <property type="entry name" value="ABC TRANSPORTER SUGAR-BINDING PROTEIN"/>
    <property type="match status" value="1"/>
</dbReference>
<evidence type="ECO:0000256" key="1">
    <source>
        <dbReference type="ARBA" id="ARBA00004196"/>
    </source>
</evidence>
<evidence type="ECO:0000259" key="4">
    <source>
        <dbReference type="Pfam" id="PF13407"/>
    </source>
</evidence>
<comment type="similarity">
    <text evidence="2">Belongs to the bacterial solute-binding protein 2 family.</text>
</comment>
<organism evidence="5 6">
    <name type="scientific">Pectinatus cerevisiiphilus</name>
    <dbReference type="NCBI Taxonomy" id="86956"/>
    <lineage>
        <taxon>Bacteria</taxon>
        <taxon>Bacillati</taxon>
        <taxon>Bacillota</taxon>
        <taxon>Negativicutes</taxon>
        <taxon>Selenomonadales</taxon>
        <taxon>Selenomonadaceae</taxon>
        <taxon>Pectinatus</taxon>
    </lineage>
</organism>
<reference evidence="5 6" key="1">
    <citation type="submission" date="2019-03" db="EMBL/GenBank/DDBJ databases">
        <title>Genomic Encyclopedia of Type Strains, Phase IV (KMG-IV): sequencing the most valuable type-strain genomes for metagenomic binning, comparative biology and taxonomic classification.</title>
        <authorList>
            <person name="Goeker M."/>
        </authorList>
    </citation>
    <scope>NUCLEOTIDE SEQUENCE [LARGE SCALE GENOMIC DNA]</scope>
    <source>
        <strain evidence="5 6">DSM 20467</strain>
    </source>
</reference>
<comment type="subcellular location">
    <subcellularLocation>
        <location evidence="1">Cell envelope</location>
    </subcellularLocation>
</comment>
<evidence type="ECO:0000256" key="3">
    <source>
        <dbReference type="ARBA" id="ARBA00022729"/>
    </source>
</evidence>
<sequence>MKKSCQRYLFITLCCTIFLLVLYQQLQSIIATDYSAAQNEQRKKFGAVYMTLNNPFYEIIDDEIRTAVEKNGDTLLTRDAALSTDRQTEEVQELVDDGIKVLFLNAVDWQQIGPALAVAKKAGVPVIAIDTNVDDKDSAAVAITIVSDNYEAGVECAENMLANLPGGNIVLLKHSQAKSAVDRINGFVDTIRDHPSFKIIDSAECKGQLELAMPAMEALIKKHNDINVVMALNDPAAMGAMAALKNAGQLDQVSVYGVDGAPETKEMILRGNMTATAAQSPRRIGSLAASKAYGLLNGTSTESIIKLPTTLLTTQNITQYNINGWD</sequence>
<evidence type="ECO:0000256" key="2">
    <source>
        <dbReference type="ARBA" id="ARBA00007639"/>
    </source>
</evidence>
<dbReference type="AlphaFoldDB" id="A0A4R3K603"/>
<dbReference type="Gene3D" id="3.40.50.2300">
    <property type="match status" value="2"/>
</dbReference>
<dbReference type="CDD" id="cd19971">
    <property type="entry name" value="PBP1_ABC_sugar_binding-like"/>
    <property type="match status" value="1"/>
</dbReference>
<evidence type="ECO:0000313" key="5">
    <source>
        <dbReference type="EMBL" id="TCS78180.1"/>
    </source>
</evidence>
<dbReference type="InterPro" id="IPR025997">
    <property type="entry name" value="SBP_2_dom"/>
</dbReference>
<dbReference type="InterPro" id="IPR028082">
    <property type="entry name" value="Peripla_BP_I"/>
</dbReference>
<dbReference type="GO" id="GO:0030246">
    <property type="term" value="F:carbohydrate binding"/>
    <property type="evidence" value="ECO:0007669"/>
    <property type="project" value="UniProtKB-ARBA"/>
</dbReference>
<dbReference type="RefSeq" id="WP_132550201.1">
    <property type="nucleotide sequence ID" value="NZ_SMAA01000011.1"/>
</dbReference>
<comment type="caution">
    <text evidence="5">The sequence shown here is derived from an EMBL/GenBank/DDBJ whole genome shotgun (WGS) entry which is preliminary data.</text>
</comment>
<accession>A0A4R3K603</accession>
<dbReference type="OrthoDB" id="9814427at2"/>
<gene>
    <name evidence="5" type="ORF">EDC37_11137</name>
</gene>
<keyword evidence="3" id="KW-0732">Signal</keyword>
<dbReference type="GO" id="GO:0030313">
    <property type="term" value="C:cell envelope"/>
    <property type="evidence" value="ECO:0007669"/>
    <property type="project" value="UniProtKB-SubCell"/>
</dbReference>
<name>A0A4R3K603_9FIRM</name>
<keyword evidence="6" id="KW-1185">Reference proteome</keyword>
<proteinExistence type="inferred from homology"/>
<feature type="domain" description="Periplasmic binding protein" evidence="4">
    <location>
        <begin position="47"/>
        <end position="299"/>
    </location>
</feature>
<dbReference type="SUPFAM" id="SSF53822">
    <property type="entry name" value="Periplasmic binding protein-like I"/>
    <property type="match status" value="1"/>
</dbReference>
<dbReference type="Proteomes" id="UP000295188">
    <property type="component" value="Unassembled WGS sequence"/>
</dbReference>
<dbReference type="PANTHER" id="PTHR46847">
    <property type="entry name" value="D-ALLOSE-BINDING PERIPLASMIC PROTEIN-RELATED"/>
    <property type="match status" value="1"/>
</dbReference>